<name>A0A0E9R557_ANGAN</name>
<evidence type="ECO:0000313" key="1">
    <source>
        <dbReference type="EMBL" id="JAH23897.1"/>
    </source>
</evidence>
<dbReference type="EMBL" id="GBXM01084680">
    <property type="protein sequence ID" value="JAH23897.1"/>
    <property type="molecule type" value="Transcribed_RNA"/>
</dbReference>
<reference evidence="1" key="2">
    <citation type="journal article" date="2015" name="Fish Shellfish Immunol.">
        <title>Early steps in the European eel (Anguilla anguilla)-Vibrio vulnificus interaction in the gills: Role of the RtxA13 toxin.</title>
        <authorList>
            <person name="Callol A."/>
            <person name="Pajuelo D."/>
            <person name="Ebbesson L."/>
            <person name="Teles M."/>
            <person name="MacKenzie S."/>
            <person name="Amaro C."/>
        </authorList>
    </citation>
    <scope>NUCLEOTIDE SEQUENCE</scope>
</reference>
<sequence>MQFICACKNNCKSCQIYLDLQRVFSKSIECITNKILLLFSLNNNNISMYVADRENTTNLKNFHAVQCLSQAGNTISINLLQFISLKTEVS</sequence>
<organism evidence="1">
    <name type="scientific">Anguilla anguilla</name>
    <name type="common">European freshwater eel</name>
    <name type="synonym">Muraena anguilla</name>
    <dbReference type="NCBI Taxonomy" id="7936"/>
    <lineage>
        <taxon>Eukaryota</taxon>
        <taxon>Metazoa</taxon>
        <taxon>Chordata</taxon>
        <taxon>Craniata</taxon>
        <taxon>Vertebrata</taxon>
        <taxon>Euteleostomi</taxon>
        <taxon>Actinopterygii</taxon>
        <taxon>Neopterygii</taxon>
        <taxon>Teleostei</taxon>
        <taxon>Anguilliformes</taxon>
        <taxon>Anguillidae</taxon>
        <taxon>Anguilla</taxon>
    </lineage>
</organism>
<proteinExistence type="predicted"/>
<accession>A0A0E9R557</accession>
<reference evidence="1" key="1">
    <citation type="submission" date="2014-11" db="EMBL/GenBank/DDBJ databases">
        <authorList>
            <person name="Amaro Gonzalez C."/>
        </authorList>
    </citation>
    <scope>NUCLEOTIDE SEQUENCE</scope>
</reference>
<protein>
    <submittedName>
        <fullName evidence="1">Uncharacterized protein</fullName>
    </submittedName>
</protein>
<dbReference type="AlphaFoldDB" id="A0A0E9R557"/>